<dbReference type="PANTHER" id="PTHR15822">
    <property type="entry name" value="TRAF AND TNF RECEPTOR-ASSOCIATED PROTEIN"/>
    <property type="match status" value="1"/>
</dbReference>
<name>A0A7H9AKU1_9FLAO</name>
<evidence type="ECO:0000256" key="6">
    <source>
        <dbReference type="ARBA" id="ARBA00022801"/>
    </source>
</evidence>
<keyword evidence="9" id="KW-0472">Membrane</keyword>
<dbReference type="Proteomes" id="UP000509302">
    <property type="component" value="Chromosome"/>
</dbReference>
<dbReference type="SUPFAM" id="SSF56219">
    <property type="entry name" value="DNase I-like"/>
    <property type="match status" value="1"/>
</dbReference>
<proteinExistence type="predicted"/>
<keyword evidence="8" id="KW-0234">DNA repair</keyword>
<feature type="transmembrane region" description="Helical" evidence="9">
    <location>
        <begin position="67"/>
        <end position="86"/>
    </location>
</feature>
<keyword evidence="7" id="KW-0460">Magnesium</keyword>
<keyword evidence="9" id="KW-1133">Transmembrane helix</keyword>
<evidence type="ECO:0000256" key="4">
    <source>
        <dbReference type="ARBA" id="ARBA00022723"/>
    </source>
</evidence>
<evidence type="ECO:0000313" key="11">
    <source>
        <dbReference type="EMBL" id="QLG44086.1"/>
    </source>
</evidence>
<feature type="domain" description="Endonuclease/exonuclease/phosphatase" evidence="10">
    <location>
        <begin position="105"/>
        <end position="323"/>
    </location>
</feature>
<dbReference type="CDD" id="cd09084">
    <property type="entry name" value="EEP-2"/>
    <property type="match status" value="1"/>
</dbReference>
<comment type="cofactor">
    <cofactor evidence="1">
        <name>Mn(2+)</name>
        <dbReference type="ChEBI" id="CHEBI:29035"/>
    </cofactor>
</comment>
<dbReference type="AlphaFoldDB" id="A0A7H9AKU1"/>
<evidence type="ECO:0000256" key="1">
    <source>
        <dbReference type="ARBA" id="ARBA00001936"/>
    </source>
</evidence>
<gene>
    <name evidence="11" type="ORF">HYG79_01555</name>
</gene>
<dbReference type="GO" id="GO:0006281">
    <property type="term" value="P:DNA repair"/>
    <property type="evidence" value="ECO:0007669"/>
    <property type="project" value="UniProtKB-KW"/>
</dbReference>
<keyword evidence="6" id="KW-0378">Hydrolase</keyword>
<reference evidence="11 12" key="1">
    <citation type="journal article" date="2006" name="Int. J. Syst. Evol. Microbiol.">
        <title>Costertonia aggregata gen. nov., sp. nov., a mesophilic marine bacterium of the family Flavobacteriaceae, isolated from a mature biofilm.</title>
        <authorList>
            <person name="Kwon K.K."/>
            <person name="Lee Y.K."/>
            <person name="Lee H.K."/>
        </authorList>
    </citation>
    <scope>NUCLEOTIDE SEQUENCE [LARGE SCALE GENOMIC DNA]</scope>
    <source>
        <strain evidence="11 12">KCCM 42265</strain>
    </source>
</reference>
<sequence length="335" mass="38813">MRNLSTFNKLVLTLNLFFSVSLLISFFAPHLSVTDYPFLSFFALSVPFLFLVNMLFSIYWLFFNIKFCLIAVLVLGIGFFVMEPFFKLDISKKIDDTAGLKIMGYNVQEFRYSRERSSRLMNFVASQAPDVIGIQEFSMEGTDEFEKNYPYSFRTVGGRAKSVQAIFSKYPIISKEHIKFPNTANSALAADIVYEGDTIRVYVVHLQSLRIRPGMVKRERSDHLYSRLIKSFAKQEEQCAILKNHMARSTYKTVICGDFNNTQYSHVYKTIKGDMQDTFLKKGSGFGRTINFWRFPLRIDFIFVDKSFQVKTHQNFDVGFSDHFPVMTTLNLVDQ</sequence>
<keyword evidence="5" id="KW-0227">DNA damage</keyword>
<dbReference type="PANTHER" id="PTHR15822:SF4">
    <property type="entry name" value="TYROSYL-DNA PHOSPHODIESTERASE 2"/>
    <property type="match status" value="1"/>
</dbReference>
<feature type="transmembrane region" description="Helical" evidence="9">
    <location>
        <begin position="38"/>
        <end position="62"/>
    </location>
</feature>
<evidence type="ECO:0000256" key="7">
    <source>
        <dbReference type="ARBA" id="ARBA00022842"/>
    </source>
</evidence>
<evidence type="ECO:0000259" key="10">
    <source>
        <dbReference type="Pfam" id="PF03372"/>
    </source>
</evidence>
<dbReference type="EMBL" id="CP058595">
    <property type="protein sequence ID" value="QLG44086.1"/>
    <property type="molecule type" value="Genomic_DNA"/>
</dbReference>
<evidence type="ECO:0000256" key="5">
    <source>
        <dbReference type="ARBA" id="ARBA00022763"/>
    </source>
</evidence>
<feature type="transmembrane region" description="Helical" evidence="9">
    <location>
        <begin position="12"/>
        <end position="32"/>
    </location>
</feature>
<dbReference type="InterPro" id="IPR005135">
    <property type="entry name" value="Endo/exonuclease/phosphatase"/>
</dbReference>
<dbReference type="KEGG" id="cagg:HYG79_01555"/>
<dbReference type="InterPro" id="IPR036691">
    <property type="entry name" value="Endo/exonu/phosph_ase_sf"/>
</dbReference>
<keyword evidence="4" id="KW-0479">Metal-binding</keyword>
<accession>A0A7H9AKU1</accession>
<dbReference type="GO" id="GO:0004527">
    <property type="term" value="F:exonuclease activity"/>
    <property type="evidence" value="ECO:0007669"/>
    <property type="project" value="UniProtKB-KW"/>
</dbReference>
<evidence type="ECO:0000256" key="8">
    <source>
        <dbReference type="ARBA" id="ARBA00023204"/>
    </source>
</evidence>
<keyword evidence="12" id="KW-1185">Reference proteome</keyword>
<dbReference type="InterPro" id="IPR051547">
    <property type="entry name" value="TDP2-like"/>
</dbReference>
<evidence type="ECO:0000313" key="12">
    <source>
        <dbReference type="Proteomes" id="UP000509302"/>
    </source>
</evidence>
<evidence type="ECO:0000256" key="2">
    <source>
        <dbReference type="ARBA" id="ARBA00001946"/>
    </source>
</evidence>
<evidence type="ECO:0000256" key="9">
    <source>
        <dbReference type="SAM" id="Phobius"/>
    </source>
</evidence>
<dbReference type="Gene3D" id="3.60.10.10">
    <property type="entry name" value="Endonuclease/exonuclease/phosphatase"/>
    <property type="match status" value="1"/>
</dbReference>
<organism evidence="11 12">
    <name type="scientific">Costertonia aggregata</name>
    <dbReference type="NCBI Taxonomy" id="343403"/>
    <lineage>
        <taxon>Bacteria</taxon>
        <taxon>Pseudomonadati</taxon>
        <taxon>Bacteroidota</taxon>
        <taxon>Flavobacteriia</taxon>
        <taxon>Flavobacteriales</taxon>
        <taxon>Flavobacteriaceae</taxon>
        <taxon>Costertonia</taxon>
    </lineage>
</organism>
<dbReference type="RefSeq" id="WP_179240422.1">
    <property type="nucleotide sequence ID" value="NZ_CP058595.1"/>
</dbReference>
<keyword evidence="11" id="KW-0269">Exonuclease</keyword>
<protein>
    <submittedName>
        <fullName evidence="11">Endonuclease/exonuclease/phosphatase family protein</fullName>
    </submittedName>
</protein>
<keyword evidence="9" id="KW-0812">Transmembrane</keyword>
<evidence type="ECO:0000256" key="3">
    <source>
        <dbReference type="ARBA" id="ARBA00022722"/>
    </source>
</evidence>
<dbReference type="Pfam" id="PF03372">
    <property type="entry name" value="Exo_endo_phos"/>
    <property type="match status" value="1"/>
</dbReference>
<keyword evidence="3" id="KW-0540">Nuclease</keyword>
<keyword evidence="11" id="KW-0255">Endonuclease</keyword>
<dbReference type="GO" id="GO:0046872">
    <property type="term" value="F:metal ion binding"/>
    <property type="evidence" value="ECO:0007669"/>
    <property type="project" value="UniProtKB-KW"/>
</dbReference>
<comment type="cofactor">
    <cofactor evidence="2">
        <name>Mg(2+)</name>
        <dbReference type="ChEBI" id="CHEBI:18420"/>
    </cofactor>
</comment>
<dbReference type="GO" id="GO:0004519">
    <property type="term" value="F:endonuclease activity"/>
    <property type="evidence" value="ECO:0007669"/>
    <property type="project" value="UniProtKB-KW"/>
</dbReference>